<feature type="compositionally biased region" description="Basic and acidic residues" evidence="8">
    <location>
        <begin position="190"/>
        <end position="213"/>
    </location>
</feature>
<dbReference type="FunFam" id="2.30.29.30:FF:000065">
    <property type="entry name" value="T cell lymphoma invasion and metastasis 1"/>
    <property type="match status" value="1"/>
</dbReference>
<feature type="compositionally biased region" description="Basic and acidic residues" evidence="8">
    <location>
        <begin position="1544"/>
        <end position="1557"/>
    </location>
</feature>
<evidence type="ECO:0000256" key="4">
    <source>
        <dbReference type="ARBA" id="ARBA00022737"/>
    </source>
</evidence>
<dbReference type="FunFam" id="2.30.29.30:FF:000121">
    <property type="entry name" value="T cell lymphoma invasion and metastasis 1"/>
    <property type="match status" value="1"/>
</dbReference>
<dbReference type="GO" id="GO:0007264">
    <property type="term" value="P:small GTPase-mediated signal transduction"/>
    <property type="evidence" value="ECO:0007669"/>
    <property type="project" value="InterPro"/>
</dbReference>
<dbReference type="PROSITE" id="PS50010">
    <property type="entry name" value="DH_2"/>
    <property type="match status" value="1"/>
</dbReference>
<dbReference type="EMBL" id="JAULJE010000004">
    <property type="protein sequence ID" value="KAK1344382.1"/>
    <property type="molecule type" value="Genomic_DNA"/>
</dbReference>
<feature type="region of interest" description="Disordered" evidence="8">
    <location>
        <begin position="187"/>
        <end position="280"/>
    </location>
</feature>
<proteinExistence type="inferred from homology"/>
<feature type="region of interest" description="Disordered" evidence="8">
    <location>
        <begin position="944"/>
        <end position="1045"/>
    </location>
</feature>
<evidence type="ECO:0000256" key="1">
    <source>
        <dbReference type="ARBA" id="ARBA00022553"/>
    </source>
</evidence>
<dbReference type="SMART" id="SM00228">
    <property type="entry name" value="PDZ"/>
    <property type="match status" value="1"/>
</dbReference>
<feature type="region of interest" description="Disordered" evidence="8">
    <location>
        <begin position="127"/>
        <end position="151"/>
    </location>
</feature>
<dbReference type="CDD" id="cd01255">
    <property type="entry name" value="PH2_Tiam1_2"/>
    <property type="match status" value="1"/>
</dbReference>
<dbReference type="Pfam" id="PF00169">
    <property type="entry name" value="PH"/>
    <property type="match status" value="1"/>
</dbReference>
<dbReference type="InterPro" id="IPR000219">
    <property type="entry name" value="DH_dom"/>
</dbReference>
<dbReference type="GO" id="GO:0005829">
    <property type="term" value="C:cytosol"/>
    <property type="evidence" value="ECO:0007669"/>
    <property type="project" value="TreeGrafter"/>
</dbReference>
<feature type="compositionally biased region" description="Basic residues" evidence="8">
    <location>
        <begin position="20"/>
        <end position="43"/>
    </location>
</feature>
<dbReference type="PROSITE" id="PS50003">
    <property type="entry name" value="PH_DOMAIN"/>
    <property type="match status" value="1"/>
</dbReference>
<dbReference type="InterPro" id="IPR043537">
    <property type="entry name" value="Tiam1/Tiam2/Sif"/>
</dbReference>
<evidence type="ECO:0000256" key="6">
    <source>
        <dbReference type="ARBA" id="ARBA00061368"/>
    </source>
</evidence>
<dbReference type="Pfam" id="PF18385">
    <property type="entry name" value="Tiam_CC_Ex"/>
    <property type="match status" value="1"/>
</dbReference>
<dbReference type="SMART" id="SM00455">
    <property type="entry name" value="RBD"/>
    <property type="match status" value="1"/>
</dbReference>
<feature type="compositionally biased region" description="Acidic residues" evidence="8">
    <location>
        <begin position="990"/>
        <end position="1003"/>
    </location>
</feature>
<dbReference type="InterPro" id="IPR011993">
    <property type="entry name" value="PH-like_dom_sf"/>
</dbReference>
<evidence type="ECO:0000256" key="3">
    <source>
        <dbReference type="ARBA" id="ARBA00022707"/>
    </source>
</evidence>
<feature type="compositionally biased region" description="Polar residues" evidence="8">
    <location>
        <begin position="361"/>
        <end position="370"/>
    </location>
</feature>
<dbReference type="Proteomes" id="UP001177744">
    <property type="component" value="Unassembled WGS sequence"/>
</dbReference>
<dbReference type="CDD" id="cd00160">
    <property type="entry name" value="RhoGEF"/>
    <property type="match status" value="1"/>
</dbReference>
<dbReference type="InterPro" id="IPR036034">
    <property type="entry name" value="PDZ_sf"/>
</dbReference>
<dbReference type="GO" id="GO:0005085">
    <property type="term" value="F:guanyl-nucleotide exchange factor activity"/>
    <property type="evidence" value="ECO:0007669"/>
    <property type="project" value="UniProtKB-KW"/>
</dbReference>
<dbReference type="Gene3D" id="2.30.29.30">
    <property type="entry name" value="Pleckstrin-homology domain (PH domain)/Phosphotyrosine-binding domain (PTB)"/>
    <property type="match status" value="2"/>
</dbReference>
<dbReference type="PANTHER" id="PTHR46001">
    <property type="entry name" value="TIAM (MAMMALIAN TUMOR INVASION AND METASTASIS FACTOR) HOMOLOG"/>
    <property type="match status" value="1"/>
</dbReference>
<dbReference type="Gene3D" id="6.10.140.680">
    <property type="match status" value="1"/>
</dbReference>
<reference evidence="13" key="1">
    <citation type="submission" date="2023-06" db="EMBL/GenBank/DDBJ databases">
        <title>Reference genome for the Northern bat (Eptesicus nilssonii), a most northern bat species.</title>
        <authorList>
            <person name="Laine V.N."/>
            <person name="Pulliainen A.T."/>
            <person name="Lilley T.M."/>
        </authorList>
    </citation>
    <scope>NUCLEOTIDE SEQUENCE</scope>
    <source>
        <strain evidence="13">BLF_Eptnil</strain>
        <tissue evidence="13">Kidney</tissue>
    </source>
</reference>
<dbReference type="FunFam" id="1.20.900.10:FF:000012">
    <property type="entry name" value="T cell lymphoma invasion and metastasis 1"/>
    <property type="match status" value="1"/>
</dbReference>
<feature type="compositionally biased region" description="Pro residues" evidence="8">
    <location>
        <begin position="1025"/>
        <end position="1036"/>
    </location>
</feature>
<evidence type="ECO:0000256" key="5">
    <source>
        <dbReference type="ARBA" id="ARBA00023288"/>
    </source>
</evidence>
<feature type="domain" description="PH" evidence="9">
    <location>
        <begin position="452"/>
        <end position="560"/>
    </location>
</feature>
<dbReference type="PANTHER" id="PTHR46001:SF1">
    <property type="entry name" value="RHO GUANINE NUCLEOTIDE EXCHANGE FACTOR TIAM1"/>
    <property type="match status" value="1"/>
</dbReference>
<comment type="similarity">
    <text evidence="6">Belongs to the TIAM family.</text>
</comment>
<dbReference type="PROSITE" id="PS50106">
    <property type="entry name" value="PDZ"/>
    <property type="match status" value="1"/>
</dbReference>
<evidence type="ECO:0000259" key="11">
    <source>
        <dbReference type="PROSITE" id="PS50106"/>
    </source>
</evidence>
<dbReference type="InterPro" id="IPR040655">
    <property type="entry name" value="TIAM1_CC-Ex"/>
</dbReference>
<comment type="caution">
    <text evidence="13">The sequence shown here is derived from an EMBL/GenBank/DDBJ whole genome shotgun (WGS) entry which is preliminary data.</text>
</comment>
<dbReference type="SUPFAM" id="SSF50156">
    <property type="entry name" value="PDZ domain-like"/>
    <property type="match status" value="1"/>
</dbReference>
<dbReference type="InterPro" id="IPR055230">
    <property type="entry name" value="PH_Tiam1/2"/>
</dbReference>
<evidence type="ECO:0008006" key="15">
    <source>
        <dbReference type="Google" id="ProtNLM"/>
    </source>
</evidence>
<name>A0AA40I8J8_CNENI</name>
<keyword evidence="1" id="KW-0597">Phosphoprotein</keyword>
<keyword evidence="4" id="KW-0677">Repeat</keyword>
<dbReference type="CDD" id="cd01230">
    <property type="entry name" value="PH1_Tiam1_2"/>
    <property type="match status" value="1"/>
</dbReference>
<feature type="domain" description="RBD" evidence="12">
    <location>
        <begin position="778"/>
        <end position="845"/>
    </location>
</feature>
<feature type="domain" description="DH" evidence="10">
    <location>
        <begin position="1049"/>
        <end position="1243"/>
    </location>
</feature>
<dbReference type="SUPFAM" id="SSF50729">
    <property type="entry name" value="PH domain-like"/>
    <property type="match status" value="2"/>
</dbReference>
<dbReference type="PROSITE" id="PS00741">
    <property type="entry name" value="DH_1"/>
    <property type="match status" value="1"/>
</dbReference>
<feature type="compositionally biased region" description="Low complexity" evidence="8">
    <location>
        <begin position="380"/>
        <end position="392"/>
    </location>
</feature>
<dbReference type="Pfam" id="PF00595">
    <property type="entry name" value="PDZ"/>
    <property type="match status" value="1"/>
</dbReference>
<sequence length="1601" mass="174681">MGNAESQSVEHAFYGEKRAGLGRKHTSRSLRLSHKARRSRHAASGKAPPRRVEASGRSSSTPSLPQALAENGLEPFAAEGALEGFGDPMWADRVEMGLRPVSYTDSSVAPSVDSSIVLAATSVQSMLGSEESPPYPAEGAPCPAEGGRRPRPCACPAPAFAEAAGFKKKRSKSADIWREDSLEFSLSDLSQEHLSSHEEILGSAEERDCEEARGAGPRPLSACPRANSLGDLPQGDERLQRGSSVSSGVQHEAASVRQSVGPRTKGRGFDSGLYSEVPGPRARSMVPLLTQDTGKCVNYSHRWEAGALWSRSRPAGGAVTPAYAPLPSSLSAPKDVNAGEGSEFADSGIEGAATDPDLLSRRSTATHSSYSPPPGRAFVGSDSGSSSAGDAARQGVYENFRRELELSASRESPEDAGSAHSDERSSGAPSSPGRSDDALRAAARGTVRKAGALAVKNFLVHKKSRKVEPAARRRWKHYWAALKGCTLLFYERDGRSGTEPGSVPKHAVWVENSIVQAVPEHPKKDFVFCLSNSLGDAFLFQTTSQTELENWITAIHSACSAAVARHHHKEDTLRLLKSEIKKLEQKIDMDEKMKKMGEMQLSSVTDSKKKKTILDQIFVWEQNLEQFQVDLFRYRCYLASLQGGELPNPKRLLAFASRPSKVAMGRLGIFSVSSFHALVAARTAEMGVRRRTQAMSRSTSKRRSRFSSLWGLDTTSKKKQGHPSINQVFGEGPDAVKQALEEVFDDAVPDGKVEKEMALPSAHQENPDCDMWVHEYFTPSWFCLPDNRTVLTVVRPGDSARDTLEGVCKTHQLDPAAHYLRLRFLVEDRLQVYVPQPEEDLYELLYQEVEICPKATRSLQVEKSDAAGDSYGFSLSSVEEDGVRRLYVSSVRDTGLAAKKGLKVGDEVLEINSRVAATLSSAALRDVLAQPSLGLLVQTRPEPEGGALLLGSPPHRADGPAEPGQSPLAFLAGSPGPSLGGAQGSGVDLAPEEAEGLDPESSDDTDHSGQGAVCCRSPREMNPSDPSPSPQDPGGPQPATTRQLTDADKLRKVICELLGTERTYVKDLNCLMERYLRPLQKETFLTQDELDVLFGNLTEMVEFQVEFLKTLEDGVRLVPDLEKLERVDQFKKVLFSLGGSFLYYADRFKLYSAFCASHTEVPKVLVKARTDAAFKAFLDAQNPRQQHSATLESYLIKPIQRVLKYPLLLRELFALTHVDSEEHYHLDVAIKTMNKVASHINEMQKIHEEFGAVFDQLIAEQTGEKKEVADLSMGDLLLHTTVTWPNPPASLGKWKKEPELAAFVFKTAVVLVYKDGSKQKRRLVGSHRLSIYEEWDPFRFRHMIPMEALQLRAVASADADANTACEIVHVKSESEGRPERVFHLCCSSPKSRKDFLKAVHSILRDKHRRQLLKAESLPSSQQYVPFGGKRLCALKGARPAMSRAGTVGTPTAGAPSPPRRRGAEAAAVLVGETVSAETCRIPPPAVHRDSDAEQFDLARYEEQEDLKETDILSDDDAFCEAEAEGAGAEADLAGRLQAASLRPRGRDRGRGGPDSHAARMAQLRKQAALPGPGGGPEPAGPEVVWVRREDLAAPGTLNTEI</sequence>
<feature type="region of interest" description="Disordered" evidence="8">
    <location>
        <begin position="406"/>
        <end position="439"/>
    </location>
</feature>
<keyword evidence="2" id="KW-0344">Guanine-nucleotide releasing factor</keyword>
<feature type="coiled-coil region" evidence="7">
    <location>
        <begin position="566"/>
        <end position="593"/>
    </location>
</feature>
<evidence type="ECO:0000259" key="9">
    <source>
        <dbReference type="PROSITE" id="PS50003"/>
    </source>
</evidence>
<keyword evidence="3" id="KW-0519">Myristate</keyword>
<evidence type="ECO:0000259" key="12">
    <source>
        <dbReference type="PROSITE" id="PS50898"/>
    </source>
</evidence>
<protein>
    <recommendedName>
        <fullName evidence="15">TIAM Rac1 associated GEF 1</fullName>
    </recommendedName>
</protein>
<feature type="region of interest" description="Disordered" evidence="8">
    <location>
        <begin position="1538"/>
        <end position="1557"/>
    </location>
</feature>
<dbReference type="Pfam" id="PF02196">
    <property type="entry name" value="RBD"/>
    <property type="match status" value="1"/>
</dbReference>
<dbReference type="Gene3D" id="2.30.42.10">
    <property type="match status" value="1"/>
</dbReference>
<dbReference type="Pfam" id="PF00621">
    <property type="entry name" value="RhoGEF"/>
    <property type="match status" value="1"/>
</dbReference>
<evidence type="ECO:0000313" key="14">
    <source>
        <dbReference type="Proteomes" id="UP001177744"/>
    </source>
</evidence>
<feature type="domain" description="PDZ" evidence="11">
    <location>
        <begin position="858"/>
        <end position="927"/>
    </location>
</feature>
<dbReference type="InterPro" id="IPR001849">
    <property type="entry name" value="PH_domain"/>
</dbReference>
<feature type="region of interest" description="Disordered" evidence="8">
    <location>
        <begin position="1"/>
        <end position="72"/>
    </location>
</feature>
<evidence type="ECO:0000256" key="7">
    <source>
        <dbReference type="SAM" id="Coils"/>
    </source>
</evidence>
<dbReference type="GO" id="GO:0005886">
    <property type="term" value="C:plasma membrane"/>
    <property type="evidence" value="ECO:0007669"/>
    <property type="project" value="TreeGrafter"/>
</dbReference>
<evidence type="ECO:0000256" key="2">
    <source>
        <dbReference type="ARBA" id="ARBA00022658"/>
    </source>
</evidence>
<dbReference type="InterPro" id="IPR001331">
    <property type="entry name" value="GDS_CDC24_CS"/>
</dbReference>
<feature type="region of interest" description="Disordered" evidence="8">
    <location>
        <begin position="1564"/>
        <end position="1583"/>
    </location>
</feature>
<evidence type="ECO:0000313" key="13">
    <source>
        <dbReference type="EMBL" id="KAK1344382.1"/>
    </source>
</evidence>
<organism evidence="13 14">
    <name type="scientific">Cnephaeus nilssonii</name>
    <name type="common">Northern bat</name>
    <name type="synonym">Eptesicus nilssonii</name>
    <dbReference type="NCBI Taxonomy" id="3371016"/>
    <lineage>
        <taxon>Eukaryota</taxon>
        <taxon>Metazoa</taxon>
        <taxon>Chordata</taxon>
        <taxon>Craniata</taxon>
        <taxon>Vertebrata</taxon>
        <taxon>Euteleostomi</taxon>
        <taxon>Mammalia</taxon>
        <taxon>Eutheria</taxon>
        <taxon>Laurasiatheria</taxon>
        <taxon>Chiroptera</taxon>
        <taxon>Yangochiroptera</taxon>
        <taxon>Vespertilionidae</taxon>
        <taxon>Cnephaeus</taxon>
    </lineage>
</organism>
<keyword evidence="5" id="KW-0449">Lipoprotein</keyword>
<feature type="region of interest" description="Disordered" evidence="8">
    <location>
        <begin position="313"/>
        <end position="393"/>
    </location>
</feature>
<dbReference type="InterPro" id="IPR003116">
    <property type="entry name" value="RBD_dom"/>
</dbReference>
<gene>
    <name evidence="13" type="ORF">QTO34_014949</name>
</gene>
<dbReference type="Gene3D" id="1.20.900.10">
    <property type="entry name" value="Dbl homology (DH) domain"/>
    <property type="match status" value="1"/>
</dbReference>
<dbReference type="SMART" id="SM00233">
    <property type="entry name" value="PH"/>
    <property type="match status" value="2"/>
</dbReference>
<dbReference type="PROSITE" id="PS50898">
    <property type="entry name" value="RBD"/>
    <property type="match status" value="1"/>
</dbReference>
<keyword evidence="7" id="KW-0175">Coiled coil</keyword>
<evidence type="ECO:0000256" key="8">
    <source>
        <dbReference type="SAM" id="MobiDB-lite"/>
    </source>
</evidence>
<evidence type="ECO:0000259" key="10">
    <source>
        <dbReference type="PROSITE" id="PS50010"/>
    </source>
</evidence>
<dbReference type="SUPFAM" id="SSF48065">
    <property type="entry name" value="DBL homology domain (DH-domain)"/>
    <property type="match status" value="1"/>
</dbReference>
<keyword evidence="14" id="KW-1185">Reference proteome</keyword>
<dbReference type="Pfam" id="PF23014">
    <property type="entry name" value="PH_Tiam1"/>
    <property type="match status" value="1"/>
</dbReference>
<accession>A0AA40I8J8</accession>
<dbReference type="InterPro" id="IPR035899">
    <property type="entry name" value="DBL_dom_sf"/>
</dbReference>
<dbReference type="InterPro" id="IPR001478">
    <property type="entry name" value="PDZ"/>
</dbReference>
<dbReference type="SMART" id="SM00325">
    <property type="entry name" value="RhoGEF"/>
    <property type="match status" value="1"/>
</dbReference>